<dbReference type="RefSeq" id="WP_406823811.1">
    <property type="nucleotide sequence ID" value="NZ_CP157485.1"/>
</dbReference>
<keyword evidence="6" id="KW-0902">Two-component regulatory system</keyword>
<dbReference type="Pfam" id="PF02518">
    <property type="entry name" value="HATPase_c"/>
    <property type="match status" value="1"/>
</dbReference>
<evidence type="ECO:0000256" key="6">
    <source>
        <dbReference type="ARBA" id="ARBA00023012"/>
    </source>
</evidence>
<dbReference type="AlphaFoldDB" id="A0AAU7K1D8"/>
<dbReference type="InterPro" id="IPR036097">
    <property type="entry name" value="HisK_dim/P_sf"/>
</dbReference>
<dbReference type="Gene3D" id="1.10.287.130">
    <property type="match status" value="1"/>
</dbReference>
<dbReference type="FunFam" id="1.10.287.130:FF:000001">
    <property type="entry name" value="Two-component sensor histidine kinase"/>
    <property type="match status" value="1"/>
</dbReference>
<dbReference type="InterPro" id="IPR004358">
    <property type="entry name" value="Sig_transdc_His_kin-like_C"/>
</dbReference>
<dbReference type="EC" id="2.7.13.3" evidence="2"/>
<dbReference type="PRINTS" id="PR00344">
    <property type="entry name" value="BCTRLSENSOR"/>
</dbReference>
<dbReference type="SMART" id="SM00387">
    <property type="entry name" value="HATPase_c"/>
    <property type="match status" value="1"/>
</dbReference>
<dbReference type="CDD" id="cd00130">
    <property type="entry name" value="PAS"/>
    <property type="match status" value="1"/>
</dbReference>
<dbReference type="SUPFAM" id="SSF55874">
    <property type="entry name" value="ATPase domain of HSP90 chaperone/DNA topoisomerase II/histidine kinase"/>
    <property type="match status" value="1"/>
</dbReference>
<evidence type="ECO:0000256" key="5">
    <source>
        <dbReference type="ARBA" id="ARBA00022777"/>
    </source>
</evidence>
<dbReference type="InterPro" id="IPR001610">
    <property type="entry name" value="PAC"/>
</dbReference>
<keyword evidence="7" id="KW-0472">Membrane</keyword>
<dbReference type="SMART" id="SM00091">
    <property type="entry name" value="PAS"/>
    <property type="match status" value="3"/>
</dbReference>
<dbReference type="GO" id="GO:0005524">
    <property type="term" value="F:ATP binding"/>
    <property type="evidence" value="ECO:0007669"/>
    <property type="project" value="UniProtKB-KW"/>
</dbReference>
<dbReference type="GO" id="GO:0004721">
    <property type="term" value="F:phosphoprotein phosphatase activity"/>
    <property type="evidence" value="ECO:0007669"/>
    <property type="project" value="TreeGrafter"/>
</dbReference>
<dbReference type="InterPro" id="IPR003661">
    <property type="entry name" value="HisK_dim/P_dom"/>
</dbReference>
<dbReference type="InterPro" id="IPR003594">
    <property type="entry name" value="HATPase_dom"/>
</dbReference>
<evidence type="ECO:0000259" key="8">
    <source>
        <dbReference type="PROSITE" id="PS50109"/>
    </source>
</evidence>
<dbReference type="Gene3D" id="2.10.70.100">
    <property type="match status" value="1"/>
</dbReference>
<dbReference type="Pfam" id="PF13188">
    <property type="entry name" value="PAS_8"/>
    <property type="match status" value="1"/>
</dbReference>
<dbReference type="GO" id="GO:0005886">
    <property type="term" value="C:plasma membrane"/>
    <property type="evidence" value="ECO:0007669"/>
    <property type="project" value="TreeGrafter"/>
</dbReference>
<dbReference type="CDD" id="cd00075">
    <property type="entry name" value="HATPase"/>
    <property type="match status" value="1"/>
</dbReference>
<dbReference type="Gene3D" id="3.30.450.20">
    <property type="entry name" value="PAS domain"/>
    <property type="match status" value="2"/>
</dbReference>
<dbReference type="Pfam" id="PF08447">
    <property type="entry name" value="PAS_3"/>
    <property type="match status" value="1"/>
</dbReference>
<dbReference type="SMART" id="SM00086">
    <property type="entry name" value="PAC"/>
    <property type="match status" value="2"/>
</dbReference>
<evidence type="ECO:0000259" key="9">
    <source>
        <dbReference type="PROSITE" id="PS50113"/>
    </source>
</evidence>
<feature type="domain" description="PAC" evidence="9">
    <location>
        <begin position="412"/>
        <end position="465"/>
    </location>
</feature>
<dbReference type="PANTHER" id="PTHR45453">
    <property type="entry name" value="PHOSPHATE REGULON SENSOR PROTEIN PHOR"/>
    <property type="match status" value="1"/>
</dbReference>
<keyword evidence="10" id="KW-0067">ATP-binding</keyword>
<evidence type="ECO:0000256" key="3">
    <source>
        <dbReference type="ARBA" id="ARBA00022553"/>
    </source>
</evidence>
<sequence>MLTTTKIYNFISLAPIPIFVIDPDLMKLEYANARFLDLVNEETQEIAALNLSDILGQDLSPATYSFFLQLKNTSDNTGVPVQIPGMESTVAPFSGYSYFAGRLEEADGIKMKIAVWLIAKTTIATETDTSITGDETFLNQRSKEEILSDIKPTEKRPNIEYVQVSEESQQTGTDSLRVAEYYIEKSESVEEQQVVSETRTQLETSREWFKNMVHSSPVAMLITKGENMVFDVINNAMLHLIGRDSSVLGKPWFEAIPELVGQSVVDELFYAYRTGITHHVPGVGISLIKNGKTTLGYYDLTYTPLRENGEVIGLMQTATDITEYVTSKEKLQKAYDQIRLSKEAAQLGTFDMDMVTGRLQWDDRCRLLFGISHSDEVDFERDFLNNLHPEDLERINTVLAYVFDKQASNGIYDVKYRTIGYEDKRLRWIRAKGQVYFDANDKPLRFIGSVLDITEQKEDEQRKNDFIGMASHELKTPLTSINGYLQLLQYHANLQSEHRMLATIDKSLNQVKRMTRMIDGFLNVSRLESGKIAIDKQQFEITDLLKEVCEETMTLTKGYHINLHLANEVMVNADRSKLNQVLQNLIGNAIKYSDLGSEVNIQYTVDHDLIIISIIDEGIGIKPEHQQKLFDRYYRVESDSTIAGFGIGLYLCAEIVNRHHGKIWVESTFGKGSTFSFSIPLGTIG</sequence>
<dbReference type="PROSITE" id="PS50113">
    <property type="entry name" value="PAC"/>
    <property type="match status" value="1"/>
</dbReference>
<dbReference type="InterPro" id="IPR000014">
    <property type="entry name" value="PAS"/>
</dbReference>
<dbReference type="CDD" id="cd00082">
    <property type="entry name" value="HisKA"/>
    <property type="match status" value="1"/>
</dbReference>
<protein>
    <recommendedName>
        <fullName evidence="2">histidine kinase</fullName>
        <ecNumber evidence="2">2.7.13.3</ecNumber>
    </recommendedName>
</protein>
<dbReference type="SMART" id="SM00388">
    <property type="entry name" value="HisKA"/>
    <property type="match status" value="1"/>
</dbReference>
<dbReference type="Gene3D" id="3.30.565.10">
    <property type="entry name" value="Histidine kinase-like ATPase, C-terminal domain"/>
    <property type="match status" value="1"/>
</dbReference>
<evidence type="ECO:0000256" key="4">
    <source>
        <dbReference type="ARBA" id="ARBA00022679"/>
    </source>
</evidence>
<dbReference type="FunFam" id="3.30.565.10:FF:000006">
    <property type="entry name" value="Sensor histidine kinase WalK"/>
    <property type="match status" value="1"/>
</dbReference>
<feature type="domain" description="Histidine kinase" evidence="8">
    <location>
        <begin position="469"/>
        <end position="683"/>
    </location>
</feature>
<dbReference type="PANTHER" id="PTHR45453:SF1">
    <property type="entry name" value="PHOSPHATE REGULON SENSOR PROTEIN PHOR"/>
    <property type="match status" value="1"/>
</dbReference>
<name>A0AAU7K1D8_9SPHI</name>
<keyword evidence="3" id="KW-0597">Phosphoprotein</keyword>
<dbReference type="InterPro" id="IPR013655">
    <property type="entry name" value="PAS_fold_3"/>
</dbReference>
<evidence type="ECO:0000313" key="10">
    <source>
        <dbReference type="EMBL" id="XBO46250.1"/>
    </source>
</evidence>
<dbReference type="SUPFAM" id="SSF55785">
    <property type="entry name" value="PYP-like sensor domain (PAS domain)"/>
    <property type="match status" value="2"/>
</dbReference>
<dbReference type="InterPro" id="IPR035965">
    <property type="entry name" value="PAS-like_dom_sf"/>
</dbReference>
<dbReference type="SUPFAM" id="SSF47384">
    <property type="entry name" value="Homodimeric domain of signal transducing histidine kinase"/>
    <property type="match status" value="1"/>
</dbReference>
<accession>A0AAU7K1D8</accession>
<dbReference type="InterPro" id="IPR036890">
    <property type="entry name" value="HATPase_C_sf"/>
</dbReference>
<dbReference type="EMBL" id="CP157485">
    <property type="protein sequence ID" value="XBO46250.1"/>
    <property type="molecule type" value="Genomic_DNA"/>
</dbReference>
<keyword evidence="10" id="KW-0547">Nucleotide-binding</keyword>
<proteinExistence type="predicted"/>
<dbReference type="InterPro" id="IPR013656">
    <property type="entry name" value="PAS_4"/>
</dbReference>
<evidence type="ECO:0000256" key="2">
    <source>
        <dbReference type="ARBA" id="ARBA00012438"/>
    </source>
</evidence>
<dbReference type="InterPro" id="IPR000700">
    <property type="entry name" value="PAS-assoc_C"/>
</dbReference>
<dbReference type="GO" id="GO:0000155">
    <property type="term" value="F:phosphorelay sensor kinase activity"/>
    <property type="evidence" value="ECO:0007669"/>
    <property type="project" value="InterPro"/>
</dbReference>
<dbReference type="InterPro" id="IPR050351">
    <property type="entry name" value="BphY/WalK/GraS-like"/>
</dbReference>
<organism evidence="10">
    <name type="scientific">Pedobacter sp. KACC 23697</name>
    <dbReference type="NCBI Taxonomy" id="3149230"/>
    <lineage>
        <taxon>Bacteria</taxon>
        <taxon>Pseudomonadati</taxon>
        <taxon>Bacteroidota</taxon>
        <taxon>Sphingobacteriia</taxon>
        <taxon>Sphingobacteriales</taxon>
        <taxon>Sphingobacteriaceae</taxon>
        <taxon>Pedobacter</taxon>
    </lineage>
</organism>
<dbReference type="Pfam" id="PF00512">
    <property type="entry name" value="HisKA"/>
    <property type="match status" value="1"/>
</dbReference>
<keyword evidence="4" id="KW-0808">Transferase</keyword>
<dbReference type="GO" id="GO:0016036">
    <property type="term" value="P:cellular response to phosphate starvation"/>
    <property type="evidence" value="ECO:0007669"/>
    <property type="project" value="TreeGrafter"/>
</dbReference>
<evidence type="ECO:0000256" key="7">
    <source>
        <dbReference type="ARBA" id="ARBA00023136"/>
    </source>
</evidence>
<reference evidence="10" key="1">
    <citation type="submission" date="2024-05" db="EMBL/GenBank/DDBJ databases">
        <authorList>
            <person name="Kim S."/>
            <person name="Heo J."/>
            <person name="Choi H."/>
            <person name="Choi Y."/>
            <person name="Kwon S.-W."/>
            <person name="Kim Y."/>
        </authorList>
    </citation>
    <scope>NUCLEOTIDE SEQUENCE</scope>
    <source>
        <strain evidence="10">KACC 23697</strain>
    </source>
</reference>
<dbReference type="Pfam" id="PF08448">
    <property type="entry name" value="PAS_4"/>
    <property type="match status" value="1"/>
</dbReference>
<gene>
    <name evidence="10" type="ORF">ABEG20_13225</name>
</gene>
<keyword evidence="5" id="KW-0418">Kinase</keyword>
<dbReference type="PROSITE" id="PS50109">
    <property type="entry name" value="HIS_KIN"/>
    <property type="match status" value="1"/>
</dbReference>
<evidence type="ECO:0000256" key="1">
    <source>
        <dbReference type="ARBA" id="ARBA00000085"/>
    </source>
</evidence>
<comment type="catalytic activity">
    <reaction evidence="1">
        <text>ATP + protein L-histidine = ADP + protein N-phospho-L-histidine.</text>
        <dbReference type="EC" id="2.7.13.3"/>
    </reaction>
</comment>
<dbReference type="InterPro" id="IPR005467">
    <property type="entry name" value="His_kinase_dom"/>
</dbReference>
<dbReference type="NCBIfam" id="TIGR00229">
    <property type="entry name" value="sensory_box"/>
    <property type="match status" value="1"/>
</dbReference>